<proteinExistence type="predicted"/>
<reference evidence="1 2" key="1">
    <citation type="submission" date="2015-12" db="EMBL/GenBank/DDBJ databases">
        <title>Draft genome sequence of Moniliophthora roreri, the causal agent of frosty pod rot of cacao.</title>
        <authorList>
            <person name="Aime M.C."/>
            <person name="Diaz-Valderrama J.R."/>
            <person name="Kijpornyongpan T."/>
            <person name="Phillips-Mora W."/>
        </authorList>
    </citation>
    <scope>NUCLEOTIDE SEQUENCE [LARGE SCALE GENOMIC DNA]</scope>
    <source>
        <strain evidence="1 2">MCA 2952</strain>
    </source>
</reference>
<evidence type="ECO:0000313" key="1">
    <source>
        <dbReference type="EMBL" id="KTB33498.1"/>
    </source>
</evidence>
<protein>
    <submittedName>
        <fullName evidence="1">Uncharacterized protein</fullName>
    </submittedName>
</protein>
<organism evidence="1 2">
    <name type="scientific">Moniliophthora roreri</name>
    <name type="common">Frosty pod rot fungus</name>
    <name type="synonym">Monilia roreri</name>
    <dbReference type="NCBI Taxonomy" id="221103"/>
    <lineage>
        <taxon>Eukaryota</taxon>
        <taxon>Fungi</taxon>
        <taxon>Dikarya</taxon>
        <taxon>Basidiomycota</taxon>
        <taxon>Agaricomycotina</taxon>
        <taxon>Agaricomycetes</taxon>
        <taxon>Agaricomycetidae</taxon>
        <taxon>Agaricales</taxon>
        <taxon>Marasmiineae</taxon>
        <taxon>Marasmiaceae</taxon>
        <taxon>Moniliophthora</taxon>
    </lineage>
</organism>
<sequence>MPPSSSWPDCQTWLHNTNELFDFIKHSANGSNPTIRSLLVAQLVEHLKGQLNFKHVAAHEEAYKLYCACVEFLDWCQSSICSGFTQGFYT</sequence>
<dbReference type="AlphaFoldDB" id="A0A0W0FB09"/>
<accession>A0A0W0FB09</accession>
<gene>
    <name evidence="1" type="ORF">WG66_13924</name>
</gene>
<dbReference type="Proteomes" id="UP000054988">
    <property type="component" value="Unassembled WGS sequence"/>
</dbReference>
<comment type="caution">
    <text evidence="1">The sequence shown here is derived from an EMBL/GenBank/DDBJ whole genome shotgun (WGS) entry which is preliminary data.</text>
</comment>
<evidence type="ECO:0000313" key="2">
    <source>
        <dbReference type="Proteomes" id="UP000054988"/>
    </source>
</evidence>
<name>A0A0W0FB09_MONRR</name>
<dbReference type="EMBL" id="LATX01002170">
    <property type="protein sequence ID" value="KTB33498.1"/>
    <property type="molecule type" value="Genomic_DNA"/>
</dbReference>